<dbReference type="Proteomes" id="UP001597280">
    <property type="component" value="Unassembled WGS sequence"/>
</dbReference>
<dbReference type="PANTHER" id="PTHR10134">
    <property type="entry name" value="CYTOCHROME B-C1 COMPLEX SUBUNIT RIESKE, MITOCHONDRIAL"/>
    <property type="match status" value="1"/>
</dbReference>
<dbReference type="RefSeq" id="WP_137771366.1">
    <property type="nucleotide sequence ID" value="NZ_BAAAIS010000005.1"/>
</dbReference>
<evidence type="ECO:0000256" key="9">
    <source>
        <dbReference type="ARBA" id="ARBA00034078"/>
    </source>
</evidence>
<evidence type="ECO:0000256" key="3">
    <source>
        <dbReference type="ARBA" id="ARBA00022714"/>
    </source>
</evidence>
<organism evidence="12 13">
    <name type="scientific">Brachybacterium rhamnosum</name>
    <dbReference type="NCBI Taxonomy" id="173361"/>
    <lineage>
        <taxon>Bacteria</taxon>
        <taxon>Bacillati</taxon>
        <taxon>Actinomycetota</taxon>
        <taxon>Actinomycetes</taxon>
        <taxon>Micrococcales</taxon>
        <taxon>Dermabacteraceae</taxon>
        <taxon>Brachybacterium</taxon>
    </lineage>
</organism>
<keyword evidence="5" id="KW-0408">Iron</keyword>
<keyword evidence="13" id="KW-1185">Reference proteome</keyword>
<keyword evidence="3" id="KW-0001">2Fe-2S</keyword>
<comment type="cofactor">
    <cofactor evidence="9">
        <name>[2Fe-2S] cluster</name>
        <dbReference type="ChEBI" id="CHEBI:190135"/>
    </cofactor>
</comment>
<evidence type="ECO:0000259" key="11">
    <source>
        <dbReference type="PROSITE" id="PS51296"/>
    </source>
</evidence>
<dbReference type="PROSITE" id="PS51257">
    <property type="entry name" value="PROKAR_LIPOPROTEIN"/>
    <property type="match status" value="1"/>
</dbReference>
<dbReference type="InterPro" id="IPR017941">
    <property type="entry name" value="Rieske_2Fe-2S"/>
</dbReference>
<sequence length="143" mass="14833">MDRPCLSRRRALALPASVAGLGALAACAPQDEGFGDAEPIRAQEDGSVPLTDVPENGAALVNFGGERPFVLLVRGDGEDVSGFSGYCTHNGCALAQNDEELDCPCHGSRFDALTGEVLRGPATTHLPEVAVSVEDGAVRRVTS</sequence>
<proteinExistence type="predicted"/>
<dbReference type="Pfam" id="PF00355">
    <property type="entry name" value="Rieske"/>
    <property type="match status" value="1"/>
</dbReference>
<protein>
    <recommendedName>
        <fullName evidence="2">Cytochrome bc1 complex Rieske iron-sulfur subunit</fullName>
    </recommendedName>
    <alternativeName>
        <fullName evidence="8">Cytochrome bc1 reductase complex subunit QcrA</fullName>
    </alternativeName>
</protein>
<dbReference type="SUPFAM" id="SSF50022">
    <property type="entry name" value="ISP domain"/>
    <property type="match status" value="1"/>
</dbReference>
<dbReference type="Gene3D" id="2.102.10.10">
    <property type="entry name" value="Rieske [2Fe-2S] iron-sulphur domain"/>
    <property type="match status" value="1"/>
</dbReference>
<evidence type="ECO:0000256" key="7">
    <source>
        <dbReference type="ARBA" id="ARBA00023157"/>
    </source>
</evidence>
<dbReference type="CDD" id="cd03467">
    <property type="entry name" value="Rieske"/>
    <property type="match status" value="1"/>
</dbReference>
<dbReference type="PROSITE" id="PS51296">
    <property type="entry name" value="RIESKE"/>
    <property type="match status" value="1"/>
</dbReference>
<keyword evidence="7" id="KW-1015">Disulfide bond</keyword>
<comment type="function">
    <text evidence="1">Iron-sulfur subunit of the cytochrome bc1 complex, an essential component of the respiratory electron transport chain required for ATP synthesis. The bc1 complex catalyzes the oxidation of menaquinol and the reduction of cytochrome c in the respiratory chain. The bc1 complex operates through a Q-cycle mechanism that couples electron transfer to generation of the proton gradient that drives ATP synthesis.</text>
</comment>
<dbReference type="EMBL" id="JBHUFL010000001">
    <property type="protein sequence ID" value="MFD1833861.1"/>
    <property type="molecule type" value="Genomic_DNA"/>
</dbReference>
<dbReference type="InterPro" id="IPR006311">
    <property type="entry name" value="TAT_signal"/>
</dbReference>
<name>A0ABW4PSW7_9MICO</name>
<dbReference type="InterPro" id="IPR014349">
    <property type="entry name" value="Rieske_Fe-S_prot"/>
</dbReference>
<dbReference type="PRINTS" id="PR00162">
    <property type="entry name" value="RIESKE"/>
</dbReference>
<evidence type="ECO:0000256" key="10">
    <source>
        <dbReference type="SAM" id="SignalP"/>
    </source>
</evidence>
<reference evidence="13" key="1">
    <citation type="journal article" date="2019" name="Int. J. Syst. Evol. Microbiol.">
        <title>The Global Catalogue of Microorganisms (GCM) 10K type strain sequencing project: providing services to taxonomists for standard genome sequencing and annotation.</title>
        <authorList>
            <consortium name="The Broad Institute Genomics Platform"/>
            <consortium name="The Broad Institute Genome Sequencing Center for Infectious Disease"/>
            <person name="Wu L."/>
            <person name="Ma J."/>
        </authorList>
    </citation>
    <scope>NUCLEOTIDE SEQUENCE [LARGE SCALE GENOMIC DNA]</scope>
    <source>
        <strain evidence="13">JCM 11650</strain>
    </source>
</reference>
<evidence type="ECO:0000256" key="4">
    <source>
        <dbReference type="ARBA" id="ARBA00022723"/>
    </source>
</evidence>
<evidence type="ECO:0000256" key="6">
    <source>
        <dbReference type="ARBA" id="ARBA00023014"/>
    </source>
</evidence>
<dbReference type="PROSITE" id="PS51318">
    <property type="entry name" value="TAT"/>
    <property type="match status" value="1"/>
</dbReference>
<dbReference type="InterPro" id="IPR005805">
    <property type="entry name" value="Rieske_Fe-S_prot_C"/>
</dbReference>
<evidence type="ECO:0000256" key="1">
    <source>
        <dbReference type="ARBA" id="ARBA00002494"/>
    </source>
</evidence>
<comment type="caution">
    <text evidence="12">The sequence shown here is derived from an EMBL/GenBank/DDBJ whole genome shotgun (WGS) entry which is preliminary data.</text>
</comment>
<feature type="signal peptide" evidence="10">
    <location>
        <begin position="1"/>
        <end position="25"/>
    </location>
</feature>
<feature type="chain" id="PRO_5045497760" description="Cytochrome bc1 complex Rieske iron-sulfur subunit" evidence="10">
    <location>
        <begin position="26"/>
        <end position="143"/>
    </location>
</feature>
<evidence type="ECO:0000256" key="2">
    <source>
        <dbReference type="ARBA" id="ARBA00015816"/>
    </source>
</evidence>
<evidence type="ECO:0000256" key="8">
    <source>
        <dbReference type="ARBA" id="ARBA00029586"/>
    </source>
</evidence>
<keyword evidence="4" id="KW-0479">Metal-binding</keyword>
<accession>A0ABW4PSW7</accession>
<feature type="domain" description="Rieske" evidence="11">
    <location>
        <begin position="45"/>
        <end position="140"/>
    </location>
</feature>
<keyword evidence="10" id="KW-0732">Signal</keyword>
<keyword evidence="6" id="KW-0411">Iron-sulfur</keyword>
<gene>
    <name evidence="12" type="ORF">ACFSDA_02130</name>
</gene>
<evidence type="ECO:0000256" key="5">
    <source>
        <dbReference type="ARBA" id="ARBA00023004"/>
    </source>
</evidence>
<evidence type="ECO:0000313" key="12">
    <source>
        <dbReference type="EMBL" id="MFD1833861.1"/>
    </source>
</evidence>
<dbReference type="InterPro" id="IPR036922">
    <property type="entry name" value="Rieske_2Fe-2S_sf"/>
</dbReference>
<evidence type="ECO:0000313" key="13">
    <source>
        <dbReference type="Proteomes" id="UP001597280"/>
    </source>
</evidence>